<dbReference type="InterPro" id="IPR051266">
    <property type="entry name" value="CLCR"/>
</dbReference>
<dbReference type="AlphaFoldDB" id="A0AAN7LIZ4"/>
<keyword evidence="1" id="KW-0479">Metal-binding</keyword>
<dbReference type="Gene3D" id="3.40.50.410">
    <property type="entry name" value="von Willebrand factor, type A domain"/>
    <property type="match status" value="1"/>
</dbReference>
<feature type="domain" description="VWFA" evidence="4">
    <location>
        <begin position="263"/>
        <end position="452"/>
    </location>
</feature>
<dbReference type="Proteomes" id="UP001346149">
    <property type="component" value="Unassembled WGS sequence"/>
</dbReference>
<proteinExistence type="predicted"/>
<dbReference type="InterPro" id="IPR002035">
    <property type="entry name" value="VWF_A"/>
</dbReference>
<dbReference type="Gene3D" id="3.30.40.10">
    <property type="entry name" value="Zinc/RING finger domain, C3HC4 (zinc finger)"/>
    <property type="match status" value="1"/>
</dbReference>
<protein>
    <submittedName>
        <fullName evidence="5">Uncharacterized protein</fullName>
    </submittedName>
</protein>
<accession>A0AAN7LIZ4</accession>
<dbReference type="SMART" id="SM00327">
    <property type="entry name" value="VWA"/>
    <property type="match status" value="1"/>
</dbReference>
<evidence type="ECO:0000313" key="5">
    <source>
        <dbReference type="EMBL" id="KAK4785664.1"/>
    </source>
</evidence>
<dbReference type="PROSITE" id="PS50234">
    <property type="entry name" value="VWFA"/>
    <property type="match status" value="1"/>
</dbReference>
<organism evidence="5 6">
    <name type="scientific">Trapa natans</name>
    <name type="common">Water chestnut</name>
    <dbReference type="NCBI Taxonomy" id="22666"/>
    <lineage>
        <taxon>Eukaryota</taxon>
        <taxon>Viridiplantae</taxon>
        <taxon>Streptophyta</taxon>
        <taxon>Embryophyta</taxon>
        <taxon>Tracheophyta</taxon>
        <taxon>Spermatophyta</taxon>
        <taxon>Magnoliopsida</taxon>
        <taxon>eudicotyledons</taxon>
        <taxon>Gunneridae</taxon>
        <taxon>Pentapetalae</taxon>
        <taxon>rosids</taxon>
        <taxon>malvids</taxon>
        <taxon>Myrtales</taxon>
        <taxon>Lythraceae</taxon>
        <taxon>Trapa</taxon>
    </lineage>
</organism>
<evidence type="ECO:0000259" key="3">
    <source>
        <dbReference type="PROSITE" id="PS50089"/>
    </source>
</evidence>
<keyword evidence="1" id="KW-0863">Zinc-finger</keyword>
<dbReference type="GO" id="GO:0008270">
    <property type="term" value="F:zinc ion binding"/>
    <property type="evidence" value="ECO:0007669"/>
    <property type="project" value="UniProtKB-KW"/>
</dbReference>
<evidence type="ECO:0000256" key="1">
    <source>
        <dbReference type="PROSITE-ProRule" id="PRU00175"/>
    </source>
</evidence>
<dbReference type="EMBL" id="JAXQNO010000013">
    <property type="protein sequence ID" value="KAK4785664.1"/>
    <property type="molecule type" value="Genomic_DNA"/>
</dbReference>
<evidence type="ECO:0000256" key="2">
    <source>
        <dbReference type="SAM" id="MobiDB-lite"/>
    </source>
</evidence>
<dbReference type="InterPro" id="IPR001841">
    <property type="entry name" value="Znf_RING"/>
</dbReference>
<dbReference type="InterPro" id="IPR036465">
    <property type="entry name" value="vWFA_dom_sf"/>
</dbReference>
<comment type="caution">
    <text evidence="5">The sequence shown here is derived from an EMBL/GenBank/DDBJ whole genome shotgun (WGS) entry which is preliminary data.</text>
</comment>
<gene>
    <name evidence="5" type="ORF">SAY86_002353</name>
</gene>
<dbReference type="PANTHER" id="PTHR10579">
    <property type="entry name" value="CALCIUM-ACTIVATED CHLORIDE CHANNEL REGULATOR"/>
    <property type="match status" value="1"/>
</dbReference>
<dbReference type="Pfam" id="PF17123">
    <property type="entry name" value="zf-RING_11"/>
    <property type="match status" value="1"/>
</dbReference>
<dbReference type="CDD" id="cd01466">
    <property type="entry name" value="vWA_C3HC4_type"/>
    <property type="match status" value="1"/>
</dbReference>
<dbReference type="PROSITE" id="PS50089">
    <property type="entry name" value="ZF_RING_2"/>
    <property type="match status" value="1"/>
</dbReference>
<evidence type="ECO:0000313" key="6">
    <source>
        <dbReference type="Proteomes" id="UP001346149"/>
    </source>
</evidence>
<keyword evidence="6" id="KW-1185">Reference proteome</keyword>
<name>A0AAN7LIZ4_TRANT</name>
<dbReference type="CDD" id="cd23114">
    <property type="entry name" value="RING-H2_WAVH2"/>
    <property type="match status" value="1"/>
</dbReference>
<dbReference type="Pfam" id="PF14624">
    <property type="entry name" value="Vwaint"/>
    <property type="match status" value="1"/>
</dbReference>
<evidence type="ECO:0000259" key="4">
    <source>
        <dbReference type="PROSITE" id="PS50234"/>
    </source>
</evidence>
<feature type="domain" description="RING-type" evidence="3">
    <location>
        <begin position="73"/>
        <end position="117"/>
    </location>
</feature>
<dbReference type="InterPro" id="IPR032838">
    <property type="entry name" value="Vwaint_dom"/>
</dbReference>
<dbReference type="PANTHER" id="PTHR10579:SF158">
    <property type="entry name" value="RETROELEMENT POL POLYPROTEIN-LIKE"/>
    <property type="match status" value="1"/>
</dbReference>
<reference evidence="5 6" key="1">
    <citation type="journal article" date="2023" name="Hortic Res">
        <title>Pangenome of water caltrop reveals structural variations and asymmetric subgenome divergence after allopolyploidization.</title>
        <authorList>
            <person name="Zhang X."/>
            <person name="Chen Y."/>
            <person name="Wang L."/>
            <person name="Yuan Y."/>
            <person name="Fang M."/>
            <person name="Shi L."/>
            <person name="Lu R."/>
            <person name="Comes H.P."/>
            <person name="Ma Y."/>
            <person name="Chen Y."/>
            <person name="Huang G."/>
            <person name="Zhou Y."/>
            <person name="Zheng Z."/>
            <person name="Qiu Y."/>
        </authorList>
    </citation>
    <scope>NUCLEOTIDE SEQUENCE [LARGE SCALE GENOMIC DNA]</scope>
    <source>
        <strain evidence="5">F231</strain>
    </source>
</reference>
<dbReference type="Pfam" id="PF13519">
    <property type="entry name" value="VWA_2"/>
    <property type="match status" value="1"/>
</dbReference>
<dbReference type="SMART" id="SM00184">
    <property type="entry name" value="RING"/>
    <property type="match status" value="1"/>
</dbReference>
<keyword evidence="1" id="KW-0862">Zinc</keyword>
<dbReference type="SUPFAM" id="SSF53300">
    <property type="entry name" value="vWA-like"/>
    <property type="match status" value="1"/>
</dbReference>
<dbReference type="SUPFAM" id="SSF57850">
    <property type="entry name" value="RING/U-box"/>
    <property type="match status" value="1"/>
</dbReference>
<feature type="region of interest" description="Disordered" evidence="2">
    <location>
        <begin position="41"/>
        <end position="68"/>
    </location>
</feature>
<dbReference type="InterPro" id="IPR013083">
    <property type="entry name" value="Znf_RING/FYVE/PHD"/>
</dbReference>
<sequence length="844" mass="92101">MALGLNMCLYTPRSNHNEPSSAATAAADVAKHLSESLSFSSVASEHSQTRTPTSSFPGPLLPRSGSKSSKKTCAICLSSMKSGQGQAIFTAECSHSFHFHCITSNVRRGNKICPMCRAKWKEIPIGSPIPDASPIRRFMMDPLAGRAQDDGYMTLLRRTPQPRLGSSRSISSLVHGPEPGCFDDDEVLHDGAAGIGKRTPPSVDNPSGSSSMALNITTHPEVPAVPRAACNDNFTILIHLKAPKTSVLDRSQDRNRSPRAPVDLVTVLDVSGSMGGTKLALLKQAMGFVVQSLGPADRLSVIAFSSTASRLFPLRCMTDSGRQQALEAVNSLISKGGTNIAEGLRKGFKVMLDRKFTNPVASIMLLSDGQDTYSISSTGLGISKRRVDSESLLPDSVLQQNIPAVAKIPVHTFGFGVDHDATSMHSISRISGGTFSFIEAENVIQDAFAQCVGGLLSVVIQELKVEIESTVQLRQLKTGSYQSSVDAAGKTGLIVVGDLYAEEERDFLATVKVPVMQSCHDEQPILKVKCVYSDPITRETVRHEEASQVRIQRPQKTGEQAVSLDVDRQRNRLYAAEAMTEARVAAERGDFSSAVSILEACNRALTETASGRARDRLCISLCAELREMRERIANRRVYEATGRAYMLSGLSSHSWQRATARGDSTSSNSLLQAYQTPSMEDMVTQSQTMIFGKPPSSPRRRKQLKQALSFPAGPHPSVDHYPIPHSRFVPCKISSFASREIQRTRYCDRPPPVLLRLSSFVRTLEAVIDKILPLRRELRESHAFDLNSAPEISVQLSSPLLLSSDREKVCRSEGVHAIPIKHPSLRSCHQRRHLFPSSILPLVS</sequence>